<evidence type="ECO:0000313" key="2">
    <source>
        <dbReference type="EMBL" id="KAK4319375.1"/>
    </source>
</evidence>
<evidence type="ECO:0000256" key="1">
    <source>
        <dbReference type="SAM" id="MobiDB-lite"/>
    </source>
</evidence>
<gene>
    <name evidence="2" type="ORF">Pmani_009680</name>
</gene>
<comment type="caution">
    <text evidence="2">The sequence shown here is derived from an EMBL/GenBank/DDBJ whole genome shotgun (WGS) entry which is preliminary data.</text>
</comment>
<feature type="region of interest" description="Disordered" evidence="1">
    <location>
        <begin position="66"/>
        <end position="92"/>
    </location>
</feature>
<accession>A0AAE1Q4G9</accession>
<sequence>MEGRHRTAGERFKSAPEGLQDELRWVAHRGGKCVTMEYYVRWIGGLGCVGVTREWEKIKGMKVVGQGEEKVGHGEEEVGHGEEEEVGHGEGEVVVGQEQWWD</sequence>
<reference evidence="2" key="1">
    <citation type="submission" date="2023-11" db="EMBL/GenBank/DDBJ databases">
        <title>Genome assemblies of two species of porcelain crab, Petrolisthes cinctipes and Petrolisthes manimaculis (Anomura: Porcellanidae).</title>
        <authorList>
            <person name="Angst P."/>
        </authorList>
    </citation>
    <scope>NUCLEOTIDE SEQUENCE</scope>
    <source>
        <strain evidence="2">PB745_02</strain>
        <tissue evidence="2">Gill</tissue>
    </source>
</reference>
<feature type="compositionally biased region" description="Basic and acidic residues" evidence="1">
    <location>
        <begin position="67"/>
        <end position="91"/>
    </location>
</feature>
<dbReference type="AlphaFoldDB" id="A0AAE1Q4G9"/>
<dbReference type="Proteomes" id="UP001292094">
    <property type="component" value="Unassembled WGS sequence"/>
</dbReference>
<evidence type="ECO:0000313" key="3">
    <source>
        <dbReference type="Proteomes" id="UP001292094"/>
    </source>
</evidence>
<keyword evidence="3" id="KW-1185">Reference proteome</keyword>
<dbReference type="EMBL" id="JAWZYT010000760">
    <property type="protein sequence ID" value="KAK4319375.1"/>
    <property type="molecule type" value="Genomic_DNA"/>
</dbReference>
<name>A0AAE1Q4G9_9EUCA</name>
<organism evidence="2 3">
    <name type="scientific">Petrolisthes manimaculis</name>
    <dbReference type="NCBI Taxonomy" id="1843537"/>
    <lineage>
        <taxon>Eukaryota</taxon>
        <taxon>Metazoa</taxon>
        <taxon>Ecdysozoa</taxon>
        <taxon>Arthropoda</taxon>
        <taxon>Crustacea</taxon>
        <taxon>Multicrustacea</taxon>
        <taxon>Malacostraca</taxon>
        <taxon>Eumalacostraca</taxon>
        <taxon>Eucarida</taxon>
        <taxon>Decapoda</taxon>
        <taxon>Pleocyemata</taxon>
        <taxon>Anomura</taxon>
        <taxon>Galatheoidea</taxon>
        <taxon>Porcellanidae</taxon>
        <taxon>Petrolisthes</taxon>
    </lineage>
</organism>
<protein>
    <submittedName>
        <fullName evidence="2">Uncharacterized protein</fullName>
    </submittedName>
</protein>
<proteinExistence type="predicted"/>